<keyword evidence="10" id="KW-0234">DNA repair</keyword>
<keyword evidence="7" id="KW-0347">Helicase</keyword>
<feature type="compositionally biased region" description="Polar residues" evidence="16">
    <location>
        <begin position="668"/>
        <end position="686"/>
    </location>
</feature>
<evidence type="ECO:0000256" key="1">
    <source>
        <dbReference type="ARBA" id="ARBA00004123"/>
    </source>
</evidence>
<dbReference type="PANTHER" id="PTHR11630">
    <property type="entry name" value="DNA REPLICATION LICENSING FACTOR MCM FAMILY MEMBER"/>
    <property type="match status" value="1"/>
</dbReference>
<dbReference type="GO" id="GO:0000724">
    <property type="term" value="P:double-strand break repair via homologous recombination"/>
    <property type="evidence" value="ECO:0007669"/>
    <property type="project" value="TreeGrafter"/>
</dbReference>
<evidence type="ECO:0000256" key="11">
    <source>
        <dbReference type="ARBA" id="ARBA00023242"/>
    </source>
</evidence>
<feature type="region of interest" description="Disordered" evidence="16">
    <location>
        <begin position="693"/>
        <end position="736"/>
    </location>
</feature>
<dbReference type="AlphaFoldDB" id="A0A8S3Q7B8"/>
<dbReference type="SMART" id="SM00382">
    <property type="entry name" value="AAA"/>
    <property type="match status" value="1"/>
</dbReference>
<dbReference type="PROSITE" id="PS50051">
    <property type="entry name" value="MCM_2"/>
    <property type="match status" value="1"/>
</dbReference>
<feature type="compositionally biased region" description="Polar residues" evidence="16">
    <location>
        <begin position="698"/>
        <end position="719"/>
    </location>
</feature>
<evidence type="ECO:0000256" key="8">
    <source>
        <dbReference type="ARBA" id="ARBA00022840"/>
    </source>
</evidence>
<keyword evidence="5" id="KW-0227">DNA damage</keyword>
<dbReference type="InterPro" id="IPR003593">
    <property type="entry name" value="AAA+_ATPase"/>
</dbReference>
<dbReference type="GO" id="GO:0016787">
    <property type="term" value="F:hydrolase activity"/>
    <property type="evidence" value="ECO:0007669"/>
    <property type="project" value="UniProtKB-KW"/>
</dbReference>
<feature type="region of interest" description="Disordered" evidence="16">
    <location>
        <begin position="1026"/>
        <end position="1067"/>
    </location>
</feature>
<feature type="compositionally biased region" description="Polar residues" evidence="16">
    <location>
        <begin position="1133"/>
        <end position="1153"/>
    </location>
</feature>
<dbReference type="SUPFAM" id="SSF52540">
    <property type="entry name" value="P-loop containing nucleoside triphosphate hydrolases"/>
    <property type="match status" value="1"/>
</dbReference>
<dbReference type="GO" id="GO:0042555">
    <property type="term" value="C:MCM complex"/>
    <property type="evidence" value="ECO:0007669"/>
    <property type="project" value="TreeGrafter"/>
</dbReference>
<evidence type="ECO:0000256" key="13">
    <source>
        <dbReference type="ARBA" id="ARBA00042301"/>
    </source>
</evidence>
<dbReference type="SUPFAM" id="SSF50249">
    <property type="entry name" value="Nucleic acid-binding proteins"/>
    <property type="match status" value="1"/>
</dbReference>
<keyword evidence="11" id="KW-0539">Nucleus</keyword>
<keyword evidence="9 15" id="KW-0238">DNA-binding</keyword>
<feature type="compositionally biased region" description="Basic and acidic residues" evidence="16">
    <location>
        <begin position="1029"/>
        <end position="1043"/>
    </location>
</feature>
<evidence type="ECO:0000256" key="10">
    <source>
        <dbReference type="ARBA" id="ARBA00023204"/>
    </source>
</evidence>
<comment type="similarity">
    <text evidence="2 15">Belongs to the MCM family.</text>
</comment>
<evidence type="ECO:0000256" key="3">
    <source>
        <dbReference type="ARBA" id="ARBA00012551"/>
    </source>
</evidence>
<dbReference type="Pfam" id="PF26066">
    <property type="entry name" value="MCM9_N"/>
    <property type="match status" value="1"/>
</dbReference>
<dbReference type="Pfam" id="PF17855">
    <property type="entry name" value="MCM_lid"/>
    <property type="match status" value="1"/>
</dbReference>
<dbReference type="FunFam" id="3.40.50.300:FF:000671">
    <property type="entry name" value="DNA helicase MCM9 isoform X1"/>
    <property type="match status" value="1"/>
</dbReference>
<dbReference type="OrthoDB" id="271325at2759"/>
<name>A0A8S3Q7B8_MYTED</name>
<feature type="compositionally biased region" description="Basic and acidic residues" evidence="16">
    <location>
        <begin position="789"/>
        <end position="800"/>
    </location>
</feature>
<keyword evidence="6 18" id="KW-0378">Hydrolase</keyword>
<evidence type="ECO:0000256" key="7">
    <source>
        <dbReference type="ARBA" id="ARBA00022806"/>
    </source>
</evidence>
<dbReference type="PANTHER" id="PTHR11630:SF48">
    <property type="entry name" value="DNA HELICASE MCM9"/>
    <property type="match status" value="1"/>
</dbReference>
<dbReference type="CDD" id="cd17760">
    <property type="entry name" value="MCM9"/>
    <property type="match status" value="1"/>
</dbReference>
<accession>A0A8S3Q7B8</accession>
<feature type="domain" description="MCM C-terminal AAA(+) ATPase" evidence="17">
    <location>
        <begin position="275"/>
        <end position="478"/>
    </location>
</feature>
<feature type="region of interest" description="Disordered" evidence="16">
    <location>
        <begin position="1119"/>
        <end position="1153"/>
    </location>
</feature>
<dbReference type="InterPro" id="IPR027417">
    <property type="entry name" value="P-loop_NTPase"/>
</dbReference>
<dbReference type="GO" id="GO:0005524">
    <property type="term" value="F:ATP binding"/>
    <property type="evidence" value="ECO:0007669"/>
    <property type="project" value="UniProtKB-KW"/>
</dbReference>
<dbReference type="GO" id="GO:0017116">
    <property type="term" value="F:single-stranded DNA helicase activity"/>
    <property type="evidence" value="ECO:0007669"/>
    <property type="project" value="TreeGrafter"/>
</dbReference>
<proteinExistence type="inferred from homology"/>
<evidence type="ECO:0000313" key="19">
    <source>
        <dbReference type="Proteomes" id="UP000683360"/>
    </source>
</evidence>
<feature type="region of interest" description="Disordered" evidence="16">
    <location>
        <begin position="668"/>
        <end position="687"/>
    </location>
</feature>
<dbReference type="Pfam" id="PF00493">
    <property type="entry name" value="MCM"/>
    <property type="match status" value="1"/>
</dbReference>
<dbReference type="InterPro" id="IPR031327">
    <property type="entry name" value="MCM"/>
</dbReference>
<dbReference type="Gene3D" id="3.40.50.300">
    <property type="entry name" value="P-loop containing nucleotide triphosphate hydrolases"/>
    <property type="match status" value="1"/>
</dbReference>
<keyword evidence="8 15" id="KW-0067">ATP-binding</keyword>
<feature type="region of interest" description="Disordered" evidence="16">
    <location>
        <begin position="784"/>
        <end position="806"/>
    </location>
</feature>
<dbReference type="EC" id="3.6.4.12" evidence="3"/>
<dbReference type="InterPro" id="IPR033762">
    <property type="entry name" value="MCM_OB"/>
</dbReference>
<gene>
    <name evidence="18" type="ORF">MEDL_5330</name>
</gene>
<evidence type="ECO:0000256" key="9">
    <source>
        <dbReference type="ARBA" id="ARBA00023125"/>
    </source>
</evidence>
<dbReference type="PRINTS" id="PR01657">
    <property type="entry name" value="MCMFAMILY"/>
</dbReference>
<evidence type="ECO:0000256" key="14">
    <source>
        <dbReference type="ARBA" id="ARBA00047995"/>
    </source>
</evidence>
<dbReference type="EMBL" id="CAJPWZ010000309">
    <property type="protein sequence ID" value="CAG2189979.1"/>
    <property type="molecule type" value="Genomic_DNA"/>
</dbReference>
<dbReference type="SMART" id="SM00350">
    <property type="entry name" value="MCM"/>
    <property type="match status" value="1"/>
</dbReference>
<evidence type="ECO:0000256" key="16">
    <source>
        <dbReference type="SAM" id="MobiDB-lite"/>
    </source>
</evidence>
<dbReference type="Pfam" id="PF17207">
    <property type="entry name" value="MCM_OB"/>
    <property type="match status" value="1"/>
</dbReference>
<evidence type="ECO:0000256" key="15">
    <source>
        <dbReference type="RuleBase" id="RU004070"/>
    </source>
</evidence>
<evidence type="ECO:0000259" key="17">
    <source>
        <dbReference type="PROSITE" id="PS50051"/>
    </source>
</evidence>
<evidence type="ECO:0000256" key="12">
    <source>
        <dbReference type="ARBA" id="ARBA00041085"/>
    </source>
</evidence>
<dbReference type="InterPro" id="IPR012340">
    <property type="entry name" value="NA-bd_OB-fold"/>
</dbReference>
<dbReference type="GO" id="GO:0003697">
    <property type="term" value="F:single-stranded DNA binding"/>
    <property type="evidence" value="ECO:0007669"/>
    <property type="project" value="TreeGrafter"/>
</dbReference>
<evidence type="ECO:0000256" key="5">
    <source>
        <dbReference type="ARBA" id="ARBA00022763"/>
    </source>
</evidence>
<evidence type="ECO:0000256" key="6">
    <source>
        <dbReference type="ARBA" id="ARBA00022801"/>
    </source>
</evidence>
<comment type="caution">
    <text evidence="18">The sequence shown here is derived from an EMBL/GenBank/DDBJ whole genome shotgun (WGS) entry which is preliminary data.</text>
</comment>
<evidence type="ECO:0000313" key="18">
    <source>
        <dbReference type="EMBL" id="CAG2189979.1"/>
    </source>
</evidence>
<dbReference type="InterPro" id="IPR058768">
    <property type="entry name" value="MCM9_N"/>
</dbReference>
<dbReference type="GO" id="GO:0005634">
    <property type="term" value="C:nucleus"/>
    <property type="evidence" value="ECO:0007669"/>
    <property type="project" value="UniProtKB-SubCell"/>
</dbReference>
<keyword evidence="19" id="KW-1185">Reference proteome</keyword>
<dbReference type="Proteomes" id="UP000683360">
    <property type="component" value="Unassembled WGS sequence"/>
</dbReference>
<comment type="subcellular location">
    <subcellularLocation>
        <location evidence="1">Nucleus</location>
    </subcellularLocation>
</comment>
<evidence type="ECO:0000256" key="4">
    <source>
        <dbReference type="ARBA" id="ARBA00022741"/>
    </source>
</evidence>
<sequence>MNQNENKETEENANLNVFVEYKAILQRYVLEHHTSHLVDILLNEDNEDHFSVTVNALSLFEHNMSICEVLLSNPDKLFPVFDAAMVESQSVLMINHRQKNVMNVKKHIHARIMSLPVCPELTRTTLPRTADADIEQFYSVGKPSKCTNEACNSTNFTLVNDTGGQPVNCRNYQEIKVQEQVQKLAVGTIPRSMWVILEEDLVDTCKAGDDVTICGTVKRRWRPSSVDSRCEIEVVMKANHVLVTNEQRNSVLVNQDLKKEILSFWESHSHQPLTGRNQILTSFCPQVYGLYVVKLAVAMALAGGVQRVDETGTRVRGEIHMLLVGDPGTGKSQFLKYATKITPRSVLTTGIGSTSAGLTVTAVKDGGEWQLEAGALVLADGGLCCIDEFNSIKEHDKASIHEAMEQQTISVAKAGMVCKLDTKTSILAATNPKGQYDPNESLSVNVALASPLLSRFDLVLVLLDSQNEDWDRVVSSFILENKDPLGDVDPRSLWSMEKMQAYISLIKTINPELTEDASRVLREYYKAQRGADDRNAARTTMRLLQSMIRLSQAHARLMFRNTVTVQDAVVAVTLMESTMQGAALLGGVNALHTAFPDSAEEEYKLQAELVLNRLSLTDILEDEMKILENYKNLIVNETVDVSQRSNTQNSNTTHTEVISETMGTITQNSVDSQTSSINPSQNSVDLQNSSINQSQSSAVLQNNSISQSQTTRDVTQLSNHQREASPEVGEISTDVTKQRLINENVTNDSVSSELPVPDNSIQNGALNAGMSFRLKSSTEINQNSYKQVHSHEIETTESRLRQNSSDSSVNHVDVSLDLLNCSGTESFSLSHPVVCPTVGLTPGESNDVPFTSTQLARVSPEGRNDGIQTLDISSVLDDKQAVTPVSKNHVAGVIKNRNERTHKHLNSKTNEALDENIDFIDEIDVELKSKGKLIYVKDKGETNIKNFKGKKLVAKLKSKMGNKEPEGKTDDLEETDTQEKYLKNGHKKEAHSNTTIKEKVHEMKEKIPSSTISKLKQFAFDKANSSIARRQEQSCDETNRSVDDVSLNQGQKSERKVSGEDSGLSESMMSGHLWTDSIQSQNVTMTNAGSKSQMRDTIDSSAKIKRACDLLNLVRNTTYSHSKDSTPSSSQSPNLAVNFQSSNNNSSEIVPQCSQSPSWLTTLNSRKLSTPVFSVTNDDDDLDDLDLELDVRSNPSKRQKVS</sequence>
<dbReference type="Gene3D" id="2.40.50.140">
    <property type="entry name" value="Nucleic acid-binding proteins"/>
    <property type="match status" value="1"/>
</dbReference>
<reference evidence="18" key="1">
    <citation type="submission" date="2021-03" db="EMBL/GenBank/DDBJ databases">
        <authorList>
            <person name="Bekaert M."/>
        </authorList>
    </citation>
    <scope>NUCLEOTIDE SEQUENCE</scope>
</reference>
<keyword evidence="4 15" id="KW-0547">Nucleotide-binding</keyword>
<organism evidence="18 19">
    <name type="scientific">Mytilus edulis</name>
    <name type="common">Blue mussel</name>
    <dbReference type="NCBI Taxonomy" id="6550"/>
    <lineage>
        <taxon>Eukaryota</taxon>
        <taxon>Metazoa</taxon>
        <taxon>Spiralia</taxon>
        <taxon>Lophotrochozoa</taxon>
        <taxon>Mollusca</taxon>
        <taxon>Bivalvia</taxon>
        <taxon>Autobranchia</taxon>
        <taxon>Pteriomorphia</taxon>
        <taxon>Mytilida</taxon>
        <taxon>Mytiloidea</taxon>
        <taxon>Mytilidae</taxon>
        <taxon>Mytilinae</taxon>
        <taxon>Mytilus</taxon>
    </lineage>
</organism>
<comment type="catalytic activity">
    <reaction evidence="14">
        <text>ATP + H2O = ADP + phosphate + H(+)</text>
        <dbReference type="Rhea" id="RHEA:13065"/>
        <dbReference type="ChEBI" id="CHEBI:15377"/>
        <dbReference type="ChEBI" id="CHEBI:15378"/>
        <dbReference type="ChEBI" id="CHEBI:30616"/>
        <dbReference type="ChEBI" id="CHEBI:43474"/>
        <dbReference type="ChEBI" id="CHEBI:456216"/>
        <dbReference type="EC" id="3.6.4.12"/>
    </reaction>
</comment>
<evidence type="ECO:0000256" key="2">
    <source>
        <dbReference type="ARBA" id="ARBA00008010"/>
    </source>
</evidence>
<dbReference type="InterPro" id="IPR001208">
    <property type="entry name" value="MCM_dom"/>
</dbReference>
<dbReference type="InterPro" id="IPR041562">
    <property type="entry name" value="MCM_lid"/>
</dbReference>
<protein>
    <recommendedName>
        <fullName evidence="12">DNA helicase MCM9</fullName>
        <ecNumber evidence="3">3.6.4.12</ecNumber>
    </recommendedName>
    <alternativeName>
        <fullName evidence="13">Minichromosome maintenance 9</fullName>
    </alternativeName>
</protein>